<dbReference type="InterPro" id="IPR007215">
    <property type="entry name" value="Sulphur_relay_TusB/DsrH"/>
</dbReference>
<dbReference type="GO" id="GO:1990228">
    <property type="term" value="C:sulfurtransferase complex"/>
    <property type="evidence" value="ECO:0007669"/>
    <property type="project" value="TreeGrafter"/>
</dbReference>
<dbReference type="RefSeq" id="WP_176809361.1">
    <property type="nucleotide sequence ID" value="NZ_CP055306.1"/>
</dbReference>
<sequence length="90" mass="10399">MLYTLSKAQYNDETLSLLNYVNDNDAVILWQDGVLQAVKNPQFFANLPRCYLLEKDVIARGLQPLLSEFHTISLSEFVKLSEVYYPQIEV</sequence>
<dbReference type="PANTHER" id="PTHR37526:SF1">
    <property type="entry name" value="PROTEIN TUSB"/>
    <property type="match status" value="1"/>
</dbReference>
<proteinExistence type="predicted"/>
<gene>
    <name evidence="1" type="primary">dsrH</name>
    <name evidence="1" type="ORF">HV559_01385</name>
</gene>
<evidence type="ECO:0000313" key="1">
    <source>
        <dbReference type="EMBL" id="QLB39636.1"/>
    </source>
</evidence>
<dbReference type="SUPFAM" id="SSF75169">
    <property type="entry name" value="DsrEFH-like"/>
    <property type="match status" value="1"/>
</dbReference>
<accession>A0A7D5HSZ2</accession>
<evidence type="ECO:0000313" key="2">
    <source>
        <dbReference type="Proteomes" id="UP000509660"/>
    </source>
</evidence>
<name>A0A7D5HSZ2_9PAST</name>
<dbReference type="NCBIfam" id="TIGR03011">
    <property type="entry name" value="sulf_tusB_dsrH"/>
    <property type="match status" value="1"/>
</dbReference>
<dbReference type="PANTHER" id="PTHR37526">
    <property type="entry name" value="PROTEIN TUSB"/>
    <property type="match status" value="1"/>
</dbReference>
<keyword evidence="2" id="KW-1185">Reference proteome</keyword>
<keyword evidence="1" id="KW-0808">Transferase</keyword>
<protein>
    <submittedName>
        <fullName evidence="1">Sulfurtransferase complex subunit TusB</fullName>
    </submittedName>
</protein>
<dbReference type="EMBL" id="CP055306">
    <property type="protein sequence ID" value="QLB39636.1"/>
    <property type="molecule type" value="Genomic_DNA"/>
</dbReference>
<dbReference type="AlphaFoldDB" id="A0A7D5HSZ2"/>
<dbReference type="GO" id="GO:0002143">
    <property type="term" value="P:tRNA wobble position uridine thiolation"/>
    <property type="evidence" value="ECO:0007669"/>
    <property type="project" value="InterPro"/>
</dbReference>
<dbReference type="Proteomes" id="UP000509660">
    <property type="component" value="Chromosome"/>
</dbReference>
<dbReference type="Gene3D" id="3.40.1260.10">
    <property type="entry name" value="DsrEFH-like"/>
    <property type="match status" value="1"/>
</dbReference>
<reference evidence="1 2" key="1">
    <citation type="submission" date="2020-06" db="EMBL/GenBank/DDBJ databases">
        <title>Mannheimia pernigra sp. nov. isolated from bovine respiratory tract.</title>
        <authorList>
            <person name="Kuhnert P."/>
            <person name="Akarsu-Egger H."/>
        </authorList>
    </citation>
    <scope>NUCLEOTIDE SEQUENCE [LARGE SCALE GENOMIC DNA]</scope>
    <source>
        <strain evidence="1 2">BNO311</strain>
    </source>
</reference>
<dbReference type="InterPro" id="IPR027396">
    <property type="entry name" value="DsrEFH-like"/>
</dbReference>
<dbReference type="GO" id="GO:0016740">
    <property type="term" value="F:transferase activity"/>
    <property type="evidence" value="ECO:0007669"/>
    <property type="project" value="UniProtKB-KW"/>
</dbReference>
<organism evidence="1 2">
    <name type="scientific">Mannheimia pernigra</name>
    <dbReference type="NCBI Taxonomy" id="111844"/>
    <lineage>
        <taxon>Bacteria</taxon>
        <taxon>Pseudomonadati</taxon>
        <taxon>Pseudomonadota</taxon>
        <taxon>Gammaproteobacteria</taxon>
        <taxon>Pasteurellales</taxon>
        <taxon>Pasteurellaceae</taxon>
        <taxon>Mannheimia</taxon>
    </lineage>
</organism>
<dbReference type="Pfam" id="PF04077">
    <property type="entry name" value="DsrH"/>
    <property type="match status" value="1"/>
</dbReference>